<dbReference type="Pfam" id="PF00850">
    <property type="entry name" value="Hist_deacetyl"/>
    <property type="match status" value="1"/>
</dbReference>
<gene>
    <name evidence="3" type="ORF">FVE85_8764</name>
</gene>
<evidence type="ECO:0000313" key="3">
    <source>
        <dbReference type="EMBL" id="KAA8493319.1"/>
    </source>
</evidence>
<dbReference type="GO" id="GO:0004407">
    <property type="term" value="F:histone deacetylase activity"/>
    <property type="evidence" value="ECO:0007669"/>
    <property type="project" value="InterPro"/>
</dbReference>
<dbReference type="Gene3D" id="3.40.800.20">
    <property type="entry name" value="Histone deacetylase domain"/>
    <property type="match status" value="1"/>
</dbReference>
<dbReference type="CDD" id="cd09993">
    <property type="entry name" value="HDAC_classIV"/>
    <property type="match status" value="1"/>
</dbReference>
<dbReference type="InterPro" id="IPR023801">
    <property type="entry name" value="His_deacetylse_dom"/>
</dbReference>
<evidence type="ECO:0000259" key="2">
    <source>
        <dbReference type="Pfam" id="PF00850"/>
    </source>
</evidence>
<reference evidence="4" key="1">
    <citation type="journal article" date="2019" name="Nat. Commun.">
        <title>Expansion of phycobilisome linker gene families in mesophilic red algae.</title>
        <authorList>
            <person name="Lee J."/>
            <person name="Kim D."/>
            <person name="Bhattacharya D."/>
            <person name="Yoon H.S."/>
        </authorList>
    </citation>
    <scope>NUCLEOTIDE SEQUENCE [LARGE SCALE GENOMIC DNA]</scope>
    <source>
        <strain evidence="4">CCMP 1328</strain>
    </source>
</reference>
<keyword evidence="4" id="KW-1185">Reference proteome</keyword>
<dbReference type="PANTHER" id="PTHR10625:SF19">
    <property type="entry name" value="HISTONE DEACETYLASE 12"/>
    <property type="match status" value="1"/>
</dbReference>
<evidence type="ECO:0000313" key="4">
    <source>
        <dbReference type="Proteomes" id="UP000324585"/>
    </source>
</evidence>
<dbReference type="GO" id="GO:0040029">
    <property type="term" value="P:epigenetic regulation of gene expression"/>
    <property type="evidence" value="ECO:0007669"/>
    <property type="project" value="TreeGrafter"/>
</dbReference>
<dbReference type="AlphaFoldDB" id="A0A5J4YPF1"/>
<dbReference type="SUPFAM" id="SSF52768">
    <property type="entry name" value="Arginase/deacetylase"/>
    <property type="match status" value="1"/>
</dbReference>
<dbReference type="PANTHER" id="PTHR10625">
    <property type="entry name" value="HISTONE DEACETYLASE HDAC1-RELATED"/>
    <property type="match status" value="1"/>
</dbReference>
<feature type="domain" description="Histone deacetylase" evidence="2">
    <location>
        <begin position="35"/>
        <end position="302"/>
    </location>
</feature>
<dbReference type="PRINTS" id="PR01270">
    <property type="entry name" value="HDASUPER"/>
</dbReference>
<organism evidence="3 4">
    <name type="scientific">Porphyridium purpureum</name>
    <name type="common">Red alga</name>
    <name type="synonym">Porphyridium cruentum</name>
    <dbReference type="NCBI Taxonomy" id="35688"/>
    <lineage>
        <taxon>Eukaryota</taxon>
        <taxon>Rhodophyta</taxon>
        <taxon>Bangiophyceae</taxon>
        <taxon>Porphyridiales</taxon>
        <taxon>Porphyridiaceae</taxon>
        <taxon>Porphyridium</taxon>
    </lineage>
</organism>
<dbReference type="OrthoDB" id="437693at2759"/>
<comment type="caution">
    <text evidence="3">The sequence shown here is derived from an EMBL/GenBank/DDBJ whole genome shotgun (WGS) entry which is preliminary data.</text>
</comment>
<sequence>MAPQSARLSTRARSELPPCVYHRDYSVPDWPPNHRFVMSKFRDLRHVLQEQHVLEADEEHVPEMDRGASEFELCLAHDQEYVRRFLQNELTAEEMRAIGFTWSEALVRRTRLEVAGTVLASRLALHHGMACHLAGGTHHASAGAGAGFTILNDMAVAAILMLEELLVSRMLILDLDVHQGDGSARMLKDNPRVFTCSVHCADNYPLRKATSDLDIPLPAGTRDAEYMDCIQRYLPDLLGSIKPDLVLYDAGVDVCEHDRLGKLKLTEQGIYERDAFVLSACAQRGIPVVTVIGGGYDERWALARRHAIVHYAALDMWQKYIHKERNGAHAKPRLTWKPMS</sequence>
<dbReference type="InterPro" id="IPR023696">
    <property type="entry name" value="Ureohydrolase_dom_sf"/>
</dbReference>
<name>A0A5J4YPF1_PORPP</name>
<dbReference type="InterPro" id="IPR044150">
    <property type="entry name" value="HDAC_classIV"/>
</dbReference>
<dbReference type="EMBL" id="VRMN01000007">
    <property type="protein sequence ID" value="KAA8493319.1"/>
    <property type="molecule type" value="Genomic_DNA"/>
</dbReference>
<evidence type="ECO:0000256" key="1">
    <source>
        <dbReference type="ARBA" id="ARBA00022801"/>
    </source>
</evidence>
<proteinExistence type="predicted"/>
<accession>A0A5J4YPF1</accession>
<protein>
    <recommendedName>
        <fullName evidence="2">Histone deacetylase domain-containing protein</fullName>
    </recommendedName>
</protein>
<dbReference type="GO" id="GO:0016787">
    <property type="term" value="F:hydrolase activity"/>
    <property type="evidence" value="ECO:0007669"/>
    <property type="project" value="UniProtKB-KW"/>
</dbReference>
<keyword evidence="1" id="KW-0378">Hydrolase</keyword>
<dbReference type="OMA" id="DGFCIFN"/>
<dbReference type="InterPro" id="IPR037138">
    <property type="entry name" value="His_deacetylse_dom_sf"/>
</dbReference>
<dbReference type="Proteomes" id="UP000324585">
    <property type="component" value="Unassembled WGS sequence"/>
</dbReference>
<dbReference type="InterPro" id="IPR000286">
    <property type="entry name" value="HDACs"/>
</dbReference>